<evidence type="ECO:0000313" key="1">
    <source>
        <dbReference type="EMBL" id="KAI3789654.1"/>
    </source>
</evidence>
<name>A0ACB9H1B3_CICIN</name>
<proteinExistence type="predicted"/>
<organism evidence="1 2">
    <name type="scientific">Cichorium intybus</name>
    <name type="common">Chicory</name>
    <dbReference type="NCBI Taxonomy" id="13427"/>
    <lineage>
        <taxon>Eukaryota</taxon>
        <taxon>Viridiplantae</taxon>
        <taxon>Streptophyta</taxon>
        <taxon>Embryophyta</taxon>
        <taxon>Tracheophyta</taxon>
        <taxon>Spermatophyta</taxon>
        <taxon>Magnoliopsida</taxon>
        <taxon>eudicotyledons</taxon>
        <taxon>Gunneridae</taxon>
        <taxon>Pentapetalae</taxon>
        <taxon>asterids</taxon>
        <taxon>campanulids</taxon>
        <taxon>Asterales</taxon>
        <taxon>Asteraceae</taxon>
        <taxon>Cichorioideae</taxon>
        <taxon>Cichorieae</taxon>
        <taxon>Cichoriinae</taxon>
        <taxon>Cichorium</taxon>
    </lineage>
</organism>
<dbReference type="EMBL" id="CM042009">
    <property type="protein sequence ID" value="KAI3789654.1"/>
    <property type="molecule type" value="Genomic_DNA"/>
</dbReference>
<sequence length="240" mass="28619">MDAPLKVLKNNLHLWNLKVLKLKQQQEITKNYLETNIKNLQITNETLQKLENFMAESHSNPNFMSKIMDQLRKEQEHSNSSTYVGGLVLPNLPFVVPILKILSRKVEFSFVYKLFDMVNDPNTNSVLIWSKLGTSFFIKDVEGLHDHIRERFNHNIKTFYKTLGEFLKKKLQREMEEEVKRLGFFQNELKLDISNMKKKEQIAKWDLWLIKRCLENASRMIAHYMKVMDRYKMTFLPKSF</sequence>
<dbReference type="Proteomes" id="UP001055811">
    <property type="component" value="Linkage Group LG01"/>
</dbReference>
<comment type="caution">
    <text evidence="1">The sequence shown here is derived from an EMBL/GenBank/DDBJ whole genome shotgun (WGS) entry which is preliminary data.</text>
</comment>
<protein>
    <submittedName>
        <fullName evidence="1">Uncharacterized protein</fullName>
    </submittedName>
</protein>
<accession>A0ACB9H1B3</accession>
<gene>
    <name evidence="1" type="ORF">L2E82_02455</name>
</gene>
<reference evidence="1 2" key="2">
    <citation type="journal article" date="2022" name="Mol. Ecol. Resour.">
        <title>The genomes of chicory, endive, great burdock and yacon provide insights into Asteraceae paleo-polyploidization history and plant inulin production.</title>
        <authorList>
            <person name="Fan W."/>
            <person name="Wang S."/>
            <person name="Wang H."/>
            <person name="Wang A."/>
            <person name="Jiang F."/>
            <person name="Liu H."/>
            <person name="Zhao H."/>
            <person name="Xu D."/>
            <person name="Zhang Y."/>
        </authorList>
    </citation>
    <scope>NUCLEOTIDE SEQUENCE [LARGE SCALE GENOMIC DNA]</scope>
    <source>
        <strain evidence="2">cv. Punajuju</strain>
        <tissue evidence="1">Leaves</tissue>
    </source>
</reference>
<keyword evidence="2" id="KW-1185">Reference proteome</keyword>
<reference evidence="2" key="1">
    <citation type="journal article" date="2022" name="Mol. Ecol. Resour.">
        <title>The genomes of chicory, endive, great burdock and yacon provide insights into Asteraceae palaeo-polyploidization history and plant inulin production.</title>
        <authorList>
            <person name="Fan W."/>
            <person name="Wang S."/>
            <person name="Wang H."/>
            <person name="Wang A."/>
            <person name="Jiang F."/>
            <person name="Liu H."/>
            <person name="Zhao H."/>
            <person name="Xu D."/>
            <person name="Zhang Y."/>
        </authorList>
    </citation>
    <scope>NUCLEOTIDE SEQUENCE [LARGE SCALE GENOMIC DNA]</scope>
    <source>
        <strain evidence="2">cv. Punajuju</strain>
    </source>
</reference>
<evidence type="ECO:0000313" key="2">
    <source>
        <dbReference type="Proteomes" id="UP001055811"/>
    </source>
</evidence>